<evidence type="ECO:0000313" key="3">
    <source>
        <dbReference type="Proteomes" id="UP001626537"/>
    </source>
</evidence>
<proteinExistence type="predicted"/>
<protein>
    <submittedName>
        <fullName evidence="2">Uncharacterized protein</fullName>
    </submittedName>
</protein>
<keyword evidence="3" id="KW-1185">Reference proteome</keyword>
<keyword evidence="1" id="KW-0812">Transmembrane</keyword>
<accession>A0ABZ0I030</accession>
<feature type="transmembrane region" description="Helical" evidence="1">
    <location>
        <begin position="21"/>
        <end position="38"/>
    </location>
</feature>
<dbReference type="RefSeq" id="WP_407346565.1">
    <property type="nucleotide sequence ID" value="NZ_CP136864.1"/>
</dbReference>
<dbReference type="Proteomes" id="UP001626537">
    <property type="component" value="Chromosome"/>
</dbReference>
<name>A0ABZ0I030_9GAMM</name>
<feature type="transmembrane region" description="Helical" evidence="1">
    <location>
        <begin position="95"/>
        <end position="120"/>
    </location>
</feature>
<evidence type="ECO:0000313" key="2">
    <source>
        <dbReference type="EMBL" id="WOJ91999.1"/>
    </source>
</evidence>
<sequence length="130" mass="14795">MNEAELFSLFIESSQALDSNFEFWLTVSFALLVASYLVEERIPLPVLAVTVFLYVASSLLFMIRGAATGRMLTSIRDQLEFMNSETSIISSNTNLVVAVTYFVIMIIGSMATIAFVYWRYRELREPQRLS</sequence>
<gene>
    <name evidence="2" type="ORF">R0135_09390</name>
</gene>
<organism evidence="2 3">
    <name type="scientific">Congregibacter variabilis</name>
    <dbReference type="NCBI Taxonomy" id="3081200"/>
    <lineage>
        <taxon>Bacteria</taxon>
        <taxon>Pseudomonadati</taxon>
        <taxon>Pseudomonadota</taxon>
        <taxon>Gammaproteobacteria</taxon>
        <taxon>Cellvibrionales</taxon>
        <taxon>Halieaceae</taxon>
        <taxon>Congregibacter</taxon>
    </lineage>
</organism>
<feature type="transmembrane region" description="Helical" evidence="1">
    <location>
        <begin position="44"/>
        <end position="63"/>
    </location>
</feature>
<reference evidence="2 3" key="1">
    <citation type="submission" date="2023-10" db="EMBL/GenBank/DDBJ databases">
        <title>Two novel species belonging to the OM43/NOR5 clade.</title>
        <authorList>
            <person name="Park M."/>
        </authorList>
    </citation>
    <scope>NUCLEOTIDE SEQUENCE [LARGE SCALE GENOMIC DNA]</scope>
    <source>
        <strain evidence="2 3">IMCC43200</strain>
    </source>
</reference>
<keyword evidence="1" id="KW-1133">Transmembrane helix</keyword>
<keyword evidence="1" id="KW-0472">Membrane</keyword>
<evidence type="ECO:0000256" key="1">
    <source>
        <dbReference type="SAM" id="Phobius"/>
    </source>
</evidence>
<dbReference type="EMBL" id="CP136864">
    <property type="protein sequence ID" value="WOJ91999.1"/>
    <property type="molecule type" value="Genomic_DNA"/>
</dbReference>